<evidence type="ECO:0000313" key="2">
    <source>
        <dbReference type="EMBL" id="CAI8017567.1"/>
    </source>
</evidence>
<organism evidence="2 3">
    <name type="scientific">Geodia barretti</name>
    <name type="common">Barrett's horny sponge</name>
    <dbReference type="NCBI Taxonomy" id="519541"/>
    <lineage>
        <taxon>Eukaryota</taxon>
        <taxon>Metazoa</taxon>
        <taxon>Porifera</taxon>
        <taxon>Demospongiae</taxon>
        <taxon>Heteroscleromorpha</taxon>
        <taxon>Tetractinellida</taxon>
        <taxon>Astrophorina</taxon>
        <taxon>Geodiidae</taxon>
        <taxon>Geodia</taxon>
    </lineage>
</organism>
<keyword evidence="3" id="KW-1185">Reference proteome</keyword>
<reference evidence="2" key="1">
    <citation type="submission" date="2023-03" db="EMBL/GenBank/DDBJ databases">
        <authorList>
            <person name="Steffen K."/>
            <person name="Cardenas P."/>
        </authorList>
    </citation>
    <scope>NUCLEOTIDE SEQUENCE</scope>
</reference>
<protein>
    <submittedName>
        <fullName evidence="2">Uncharacterized protein</fullName>
    </submittedName>
</protein>
<dbReference type="AlphaFoldDB" id="A0AA35RW69"/>
<sequence length="83" mass="8983">MAVQVGYQPIHRNNKNCKLISYYTMQQQTRRLTGKEERHPHTVQQAGDSVTGLPRGCSCPGISETDLGGGGGGKRGVGQREEA</sequence>
<feature type="compositionally biased region" description="Gly residues" evidence="1">
    <location>
        <begin position="67"/>
        <end position="76"/>
    </location>
</feature>
<accession>A0AA35RW69</accession>
<dbReference type="EMBL" id="CASHTH010001644">
    <property type="protein sequence ID" value="CAI8017567.1"/>
    <property type="molecule type" value="Genomic_DNA"/>
</dbReference>
<evidence type="ECO:0000313" key="3">
    <source>
        <dbReference type="Proteomes" id="UP001174909"/>
    </source>
</evidence>
<gene>
    <name evidence="2" type="ORF">GBAR_LOCUS10659</name>
</gene>
<name>A0AA35RW69_GEOBA</name>
<evidence type="ECO:0000256" key="1">
    <source>
        <dbReference type="SAM" id="MobiDB-lite"/>
    </source>
</evidence>
<comment type="caution">
    <text evidence="2">The sequence shown here is derived from an EMBL/GenBank/DDBJ whole genome shotgun (WGS) entry which is preliminary data.</text>
</comment>
<feature type="region of interest" description="Disordered" evidence="1">
    <location>
        <begin position="30"/>
        <end position="83"/>
    </location>
</feature>
<proteinExistence type="predicted"/>
<dbReference type="Proteomes" id="UP001174909">
    <property type="component" value="Unassembled WGS sequence"/>
</dbReference>